<protein>
    <recommendedName>
        <fullName evidence="3">DUF302 domain-containing protein</fullName>
    </recommendedName>
</protein>
<keyword evidence="2" id="KW-1185">Reference proteome</keyword>
<name>A0A0D2PGN5_HYPSF</name>
<dbReference type="InterPro" id="IPR035923">
    <property type="entry name" value="TT1751-like_sf"/>
</dbReference>
<organism evidence="1 2">
    <name type="scientific">Hypholoma sublateritium (strain FD-334 SS-4)</name>
    <dbReference type="NCBI Taxonomy" id="945553"/>
    <lineage>
        <taxon>Eukaryota</taxon>
        <taxon>Fungi</taxon>
        <taxon>Dikarya</taxon>
        <taxon>Basidiomycota</taxon>
        <taxon>Agaricomycotina</taxon>
        <taxon>Agaricomycetes</taxon>
        <taxon>Agaricomycetidae</taxon>
        <taxon>Agaricales</taxon>
        <taxon>Agaricineae</taxon>
        <taxon>Strophariaceae</taxon>
        <taxon>Hypholoma</taxon>
    </lineage>
</organism>
<reference evidence="2" key="1">
    <citation type="submission" date="2014-04" db="EMBL/GenBank/DDBJ databases">
        <title>Evolutionary Origins and Diversification of the Mycorrhizal Mutualists.</title>
        <authorList>
            <consortium name="DOE Joint Genome Institute"/>
            <consortium name="Mycorrhizal Genomics Consortium"/>
            <person name="Kohler A."/>
            <person name="Kuo A."/>
            <person name="Nagy L.G."/>
            <person name="Floudas D."/>
            <person name="Copeland A."/>
            <person name="Barry K.W."/>
            <person name="Cichocki N."/>
            <person name="Veneault-Fourrey C."/>
            <person name="LaButti K."/>
            <person name="Lindquist E.A."/>
            <person name="Lipzen A."/>
            <person name="Lundell T."/>
            <person name="Morin E."/>
            <person name="Murat C."/>
            <person name="Riley R."/>
            <person name="Ohm R."/>
            <person name="Sun H."/>
            <person name="Tunlid A."/>
            <person name="Henrissat B."/>
            <person name="Grigoriev I.V."/>
            <person name="Hibbett D.S."/>
            <person name="Martin F."/>
        </authorList>
    </citation>
    <scope>NUCLEOTIDE SEQUENCE [LARGE SCALE GENOMIC DNA]</scope>
    <source>
        <strain evidence="2">FD-334 SS-4</strain>
    </source>
</reference>
<evidence type="ECO:0000313" key="2">
    <source>
        <dbReference type="Proteomes" id="UP000054270"/>
    </source>
</evidence>
<dbReference type="Proteomes" id="UP000054270">
    <property type="component" value="Unassembled WGS sequence"/>
</dbReference>
<evidence type="ECO:0008006" key="3">
    <source>
        <dbReference type="Google" id="ProtNLM"/>
    </source>
</evidence>
<evidence type="ECO:0000313" key="1">
    <source>
        <dbReference type="EMBL" id="KJA30009.1"/>
    </source>
</evidence>
<dbReference type="AlphaFoldDB" id="A0A0D2PGN5"/>
<dbReference type="OrthoDB" id="5190258at2759"/>
<dbReference type="EMBL" id="KN817518">
    <property type="protein sequence ID" value="KJA30009.1"/>
    <property type="molecule type" value="Genomic_DNA"/>
</dbReference>
<proteinExistence type="predicted"/>
<sequence>MASSTTISEHTIKIVEVETGVPFKEVIARLDDEVNKAGSAGVVDALRGAATEEEFVAVIERTVKPGADFLFFGALPLHSVLRFGVDSSGGGILVYTIGNPLIARGIIRANARAAYSIPPRLLVLEVNGGAGARVHYHLPSSVMGGGEGVPGLDAQLLALDEKVARLVGRITERRPAGAAL</sequence>
<accession>A0A0D2PGN5</accession>
<gene>
    <name evidence="1" type="ORF">HYPSUDRAFT_73490</name>
</gene>
<dbReference type="SUPFAM" id="SSF103247">
    <property type="entry name" value="TT1751-like"/>
    <property type="match status" value="1"/>
</dbReference>